<protein>
    <submittedName>
        <fullName evidence="1">Uncharacterized protein</fullName>
    </submittedName>
</protein>
<dbReference type="Ensembl" id="ENSABRT00000002101.1">
    <property type="protein sequence ID" value="ENSABRP00000001430.1"/>
    <property type="gene ID" value="ENSABRG00000001469.1"/>
</dbReference>
<dbReference type="Proteomes" id="UP000694426">
    <property type="component" value="Unplaced"/>
</dbReference>
<evidence type="ECO:0000313" key="1">
    <source>
        <dbReference type="Ensembl" id="ENSABRP00000001430.1"/>
    </source>
</evidence>
<keyword evidence="2" id="KW-1185">Reference proteome</keyword>
<dbReference type="AlphaFoldDB" id="A0A8B9BAS0"/>
<proteinExistence type="predicted"/>
<reference evidence="1" key="2">
    <citation type="submission" date="2025-09" db="UniProtKB">
        <authorList>
            <consortium name="Ensembl"/>
        </authorList>
    </citation>
    <scope>IDENTIFICATION</scope>
</reference>
<reference evidence="1" key="1">
    <citation type="submission" date="2025-08" db="UniProtKB">
        <authorList>
            <consortium name="Ensembl"/>
        </authorList>
    </citation>
    <scope>IDENTIFICATION</scope>
</reference>
<organism evidence="1 2">
    <name type="scientific">Anser brachyrhynchus</name>
    <name type="common">Pink-footed goose</name>
    <dbReference type="NCBI Taxonomy" id="132585"/>
    <lineage>
        <taxon>Eukaryota</taxon>
        <taxon>Metazoa</taxon>
        <taxon>Chordata</taxon>
        <taxon>Craniata</taxon>
        <taxon>Vertebrata</taxon>
        <taxon>Euteleostomi</taxon>
        <taxon>Archelosauria</taxon>
        <taxon>Archosauria</taxon>
        <taxon>Dinosauria</taxon>
        <taxon>Saurischia</taxon>
        <taxon>Theropoda</taxon>
        <taxon>Coelurosauria</taxon>
        <taxon>Aves</taxon>
        <taxon>Neognathae</taxon>
        <taxon>Galloanserae</taxon>
        <taxon>Anseriformes</taxon>
        <taxon>Anatidae</taxon>
        <taxon>Anserinae</taxon>
        <taxon>Anser</taxon>
    </lineage>
</organism>
<sequence length="69" mass="7971">KTSFWVWIYRPEGGQSAIMYTSIFWVVVSWAGLPAKIFAPQEILHACKSLNFSFEVNLAALWFAFLKWA</sequence>
<accession>A0A8B9BAS0</accession>
<evidence type="ECO:0000313" key="2">
    <source>
        <dbReference type="Proteomes" id="UP000694426"/>
    </source>
</evidence>
<name>A0A8B9BAS0_9AVES</name>